<evidence type="ECO:0000313" key="2">
    <source>
        <dbReference type="Proteomes" id="UP000317039"/>
    </source>
</evidence>
<evidence type="ECO:0008006" key="3">
    <source>
        <dbReference type="Google" id="ProtNLM"/>
    </source>
</evidence>
<evidence type="ECO:0000313" key="1">
    <source>
        <dbReference type="EMBL" id="QDP82242.1"/>
    </source>
</evidence>
<proteinExistence type="predicted"/>
<reference evidence="1 2" key="1">
    <citation type="submission" date="2019-07" db="EMBL/GenBank/DDBJ databases">
        <title>Complete Genome Sequence and Methylome Analysis of Nocardia otitidis-caviarum NEB252.</title>
        <authorList>
            <person name="Fomenkov A."/>
            <person name="Anton B.P."/>
            <person name="Vincze T."/>
            <person name="Roberts R.J."/>
        </authorList>
    </citation>
    <scope>NUCLEOTIDE SEQUENCE [LARGE SCALE GENOMIC DNA]</scope>
    <source>
        <strain evidence="1 2">NEB252</strain>
    </source>
</reference>
<protein>
    <recommendedName>
        <fullName evidence="3">GNAT family N-acetyltransferase</fullName>
    </recommendedName>
</protein>
<sequence>MSASRVGGVELLASHPEDDPLLRVWVAVDGGDDALAVFVAFLAVEGTREAYDRGAYTVIRARRRGHCKELIELARLELTAEQPPVQLRFSGKATPAGYAVAHGLGATPPPFMRMQLPEGQEYSVENQEDADAFGFEALCAAARRLGLPVPEL</sequence>
<dbReference type="Proteomes" id="UP000317039">
    <property type="component" value="Chromosome"/>
</dbReference>
<accession>A0A516NTK8</accession>
<dbReference type="GeneID" id="80336482"/>
<gene>
    <name evidence="1" type="ORF">FOH10_29435</name>
</gene>
<dbReference type="KEGG" id="nod:FOH10_29435"/>
<name>A0A516NTK8_9NOCA</name>
<dbReference type="AlphaFoldDB" id="A0A516NTK8"/>
<dbReference type="EMBL" id="CP041695">
    <property type="protein sequence ID" value="QDP82242.1"/>
    <property type="molecule type" value="Genomic_DNA"/>
</dbReference>
<organism evidence="1 2">
    <name type="scientific">Nocardia otitidiscaviarum</name>
    <dbReference type="NCBI Taxonomy" id="1823"/>
    <lineage>
        <taxon>Bacteria</taxon>
        <taxon>Bacillati</taxon>
        <taxon>Actinomycetota</taxon>
        <taxon>Actinomycetes</taxon>
        <taxon>Mycobacteriales</taxon>
        <taxon>Nocardiaceae</taxon>
        <taxon>Nocardia</taxon>
    </lineage>
</organism>
<dbReference type="RefSeq" id="WP_143983116.1">
    <property type="nucleotide sequence ID" value="NZ_CP041695.1"/>
</dbReference>